<gene>
    <name evidence="7" type="ORF">PC110_g11501</name>
    <name evidence="2" type="ORF">PC113_g18719</name>
    <name evidence="4" type="ORF">PC115_g18144</name>
    <name evidence="3" type="ORF">PC117_g24934</name>
    <name evidence="5" type="ORF">PC118_g23098</name>
    <name evidence="6" type="ORF">PC129_g22664</name>
</gene>
<evidence type="ECO:0008006" key="9">
    <source>
        <dbReference type="Google" id="ProtNLM"/>
    </source>
</evidence>
<name>A0A329S5W6_9STRA</name>
<dbReference type="SUPFAM" id="SSF56672">
    <property type="entry name" value="DNA/RNA polymerases"/>
    <property type="match status" value="1"/>
</dbReference>
<proteinExistence type="predicted"/>
<evidence type="ECO:0000313" key="4">
    <source>
        <dbReference type="EMBL" id="KAG2894426.1"/>
    </source>
</evidence>
<evidence type="ECO:0000313" key="7">
    <source>
        <dbReference type="EMBL" id="RAW32151.1"/>
    </source>
</evidence>
<dbReference type="Proteomes" id="UP000760860">
    <property type="component" value="Unassembled WGS sequence"/>
</dbReference>
<evidence type="ECO:0000313" key="5">
    <source>
        <dbReference type="EMBL" id="KAG2959284.1"/>
    </source>
</evidence>
<organism evidence="7 8">
    <name type="scientific">Phytophthora cactorum</name>
    <dbReference type="NCBI Taxonomy" id="29920"/>
    <lineage>
        <taxon>Eukaryota</taxon>
        <taxon>Sar</taxon>
        <taxon>Stramenopiles</taxon>
        <taxon>Oomycota</taxon>
        <taxon>Peronosporomycetes</taxon>
        <taxon>Peronosporales</taxon>
        <taxon>Peronosporaceae</taxon>
        <taxon>Phytophthora</taxon>
    </lineage>
</organism>
<protein>
    <recommendedName>
        <fullName evidence="9">Reverse transcriptase domain-containing protein</fullName>
    </recommendedName>
</protein>
<sequence length="187" mass="20731">MTVDDCLADFKAGEIAEVVLLKLVTTSEELNASSVLDEDVLEEMKKRREARFGSEILKNPTDPVYHLVKEFADVVSKDPPSQLPPDRGVRHEINLVPGTKYCVTRHWPLPREQCEVIDAFFAAEGKGRHGAGIEIPALDANHLRSEAEREVASGSRLQKTEQRDGVGPDTNPTKGCVIKQHGRLRVV</sequence>
<dbReference type="Proteomes" id="UP000251314">
    <property type="component" value="Unassembled WGS sequence"/>
</dbReference>
<dbReference type="Proteomes" id="UP000697107">
    <property type="component" value="Unassembled WGS sequence"/>
</dbReference>
<dbReference type="InterPro" id="IPR043502">
    <property type="entry name" value="DNA/RNA_pol_sf"/>
</dbReference>
<accession>A0A329S5W6</accession>
<keyword evidence="8" id="KW-1185">Reference proteome</keyword>
<dbReference type="OrthoDB" id="122405at2759"/>
<dbReference type="EMBL" id="RCMV01002184">
    <property type="protein sequence ID" value="KAG3203978.1"/>
    <property type="molecule type" value="Genomic_DNA"/>
</dbReference>
<dbReference type="EMBL" id="MJFZ01000289">
    <property type="protein sequence ID" value="RAW32151.1"/>
    <property type="molecule type" value="Genomic_DNA"/>
</dbReference>
<dbReference type="Proteomes" id="UP000774804">
    <property type="component" value="Unassembled WGS sequence"/>
</dbReference>
<reference evidence="7 8" key="1">
    <citation type="submission" date="2018-01" db="EMBL/GenBank/DDBJ databases">
        <title>Draft genome of the strawberry crown rot pathogen Phytophthora cactorum.</title>
        <authorList>
            <person name="Armitage A.D."/>
            <person name="Lysoe E."/>
            <person name="Nellist C.F."/>
            <person name="Harrison R.J."/>
            <person name="Brurberg M.B."/>
        </authorList>
    </citation>
    <scope>NUCLEOTIDE SEQUENCE [LARGE SCALE GENOMIC DNA]</scope>
    <source>
        <strain evidence="7 8">10300</strain>
    </source>
</reference>
<evidence type="ECO:0000313" key="2">
    <source>
        <dbReference type="EMBL" id="KAG2842914.1"/>
    </source>
</evidence>
<evidence type="ECO:0000313" key="6">
    <source>
        <dbReference type="EMBL" id="KAG3203978.1"/>
    </source>
</evidence>
<comment type="caution">
    <text evidence="7">The sequence shown here is derived from an EMBL/GenBank/DDBJ whole genome shotgun (WGS) entry which is preliminary data.</text>
</comment>
<dbReference type="Proteomes" id="UP000735874">
    <property type="component" value="Unassembled WGS sequence"/>
</dbReference>
<evidence type="ECO:0000313" key="3">
    <source>
        <dbReference type="EMBL" id="KAG2888323.1"/>
    </source>
</evidence>
<dbReference type="VEuPathDB" id="FungiDB:PC110_g11501"/>
<dbReference type="EMBL" id="RCMK01001797">
    <property type="protein sequence ID" value="KAG2888323.1"/>
    <property type="molecule type" value="Genomic_DNA"/>
</dbReference>
<evidence type="ECO:0000256" key="1">
    <source>
        <dbReference type="SAM" id="MobiDB-lite"/>
    </source>
</evidence>
<dbReference type="EMBL" id="RCMG01000901">
    <property type="protein sequence ID" value="KAG2842914.1"/>
    <property type="molecule type" value="Genomic_DNA"/>
</dbReference>
<reference evidence="2" key="2">
    <citation type="submission" date="2018-10" db="EMBL/GenBank/DDBJ databases">
        <title>Effector identification in a new, highly contiguous assembly of the strawberry crown rot pathogen Phytophthora cactorum.</title>
        <authorList>
            <person name="Armitage A.D."/>
            <person name="Nellist C.F."/>
            <person name="Bates H."/>
            <person name="Vickerstaff R.J."/>
            <person name="Harrison R.J."/>
        </authorList>
    </citation>
    <scope>NUCLEOTIDE SEQUENCE</scope>
    <source>
        <strain evidence="2">15-7</strain>
        <strain evidence="4">4032</strain>
        <strain evidence="3">4040</strain>
        <strain evidence="5">P415</strain>
        <strain evidence="6">P421</strain>
    </source>
</reference>
<dbReference type="AlphaFoldDB" id="A0A329S5W6"/>
<dbReference type="EMBL" id="RCMI01000917">
    <property type="protein sequence ID" value="KAG2894426.1"/>
    <property type="molecule type" value="Genomic_DNA"/>
</dbReference>
<dbReference type="Proteomes" id="UP000736787">
    <property type="component" value="Unassembled WGS sequence"/>
</dbReference>
<dbReference type="EMBL" id="RCML01002032">
    <property type="protein sequence ID" value="KAG2959284.1"/>
    <property type="molecule type" value="Genomic_DNA"/>
</dbReference>
<feature type="region of interest" description="Disordered" evidence="1">
    <location>
        <begin position="145"/>
        <end position="176"/>
    </location>
</feature>
<evidence type="ECO:0000313" key="8">
    <source>
        <dbReference type="Proteomes" id="UP000251314"/>
    </source>
</evidence>